<dbReference type="Gene3D" id="1.10.357.10">
    <property type="entry name" value="Tetracycline Repressor, domain 2"/>
    <property type="match status" value="1"/>
</dbReference>
<evidence type="ECO:0000256" key="4">
    <source>
        <dbReference type="PROSITE-ProRule" id="PRU00335"/>
    </source>
</evidence>
<proteinExistence type="predicted"/>
<dbReference type="AlphaFoldDB" id="A0A8J4H619"/>
<feature type="DNA-binding region" description="H-T-H motif" evidence="4">
    <location>
        <begin position="32"/>
        <end position="51"/>
    </location>
</feature>
<comment type="caution">
    <text evidence="6">The sequence shown here is derived from an EMBL/GenBank/DDBJ whole genome shotgun (WGS) entry which is preliminary data.</text>
</comment>
<dbReference type="GO" id="GO:0003700">
    <property type="term" value="F:DNA-binding transcription factor activity"/>
    <property type="evidence" value="ECO:0007669"/>
    <property type="project" value="TreeGrafter"/>
</dbReference>
<dbReference type="GO" id="GO:0000976">
    <property type="term" value="F:transcription cis-regulatory region binding"/>
    <property type="evidence" value="ECO:0007669"/>
    <property type="project" value="TreeGrafter"/>
</dbReference>
<evidence type="ECO:0000313" key="6">
    <source>
        <dbReference type="EMBL" id="GIQ70231.1"/>
    </source>
</evidence>
<evidence type="ECO:0000256" key="2">
    <source>
        <dbReference type="ARBA" id="ARBA00023125"/>
    </source>
</evidence>
<feature type="domain" description="HTH tetR-type" evidence="5">
    <location>
        <begin position="9"/>
        <end position="69"/>
    </location>
</feature>
<reference evidence="6" key="1">
    <citation type="submission" date="2021-04" db="EMBL/GenBank/DDBJ databases">
        <title>Draft genome sequence of Xylanibacillus composti strain K13.</title>
        <authorList>
            <person name="Uke A."/>
            <person name="Chhe C."/>
            <person name="Baramee S."/>
            <person name="Kosugi A."/>
        </authorList>
    </citation>
    <scope>NUCLEOTIDE SEQUENCE</scope>
    <source>
        <strain evidence="6">K13</strain>
    </source>
</reference>
<dbReference type="PRINTS" id="PR00455">
    <property type="entry name" value="HTHTETR"/>
</dbReference>
<keyword evidence="1" id="KW-0805">Transcription regulation</keyword>
<dbReference type="Pfam" id="PF00440">
    <property type="entry name" value="TetR_N"/>
    <property type="match status" value="1"/>
</dbReference>
<protein>
    <recommendedName>
        <fullName evidence="5">HTH tetR-type domain-containing protein</fullName>
    </recommendedName>
</protein>
<evidence type="ECO:0000259" key="5">
    <source>
        <dbReference type="PROSITE" id="PS50977"/>
    </source>
</evidence>
<dbReference type="InterPro" id="IPR050109">
    <property type="entry name" value="HTH-type_TetR-like_transc_reg"/>
</dbReference>
<keyword evidence="3" id="KW-0804">Transcription</keyword>
<evidence type="ECO:0000256" key="1">
    <source>
        <dbReference type="ARBA" id="ARBA00023015"/>
    </source>
</evidence>
<dbReference type="PANTHER" id="PTHR30055">
    <property type="entry name" value="HTH-TYPE TRANSCRIPTIONAL REGULATOR RUTR"/>
    <property type="match status" value="1"/>
</dbReference>
<organism evidence="6 7">
    <name type="scientific">Xylanibacillus composti</name>
    <dbReference type="NCBI Taxonomy" id="1572762"/>
    <lineage>
        <taxon>Bacteria</taxon>
        <taxon>Bacillati</taxon>
        <taxon>Bacillota</taxon>
        <taxon>Bacilli</taxon>
        <taxon>Bacillales</taxon>
        <taxon>Paenibacillaceae</taxon>
        <taxon>Xylanibacillus</taxon>
    </lineage>
</organism>
<dbReference type="SUPFAM" id="SSF46689">
    <property type="entry name" value="Homeodomain-like"/>
    <property type="match status" value="1"/>
</dbReference>
<dbReference type="InterPro" id="IPR001647">
    <property type="entry name" value="HTH_TetR"/>
</dbReference>
<accession>A0A8J4H619</accession>
<dbReference type="EMBL" id="BOVK01000042">
    <property type="protein sequence ID" value="GIQ70231.1"/>
    <property type="molecule type" value="Genomic_DNA"/>
</dbReference>
<name>A0A8J4H619_9BACL</name>
<dbReference type="PANTHER" id="PTHR30055:SF234">
    <property type="entry name" value="HTH-TYPE TRANSCRIPTIONAL REGULATOR BETI"/>
    <property type="match status" value="1"/>
</dbReference>
<evidence type="ECO:0000313" key="7">
    <source>
        <dbReference type="Proteomes" id="UP000677918"/>
    </source>
</evidence>
<dbReference type="InterPro" id="IPR009057">
    <property type="entry name" value="Homeodomain-like_sf"/>
</dbReference>
<evidence type="ECO:0000256" key="3">
    <source>
        <dbReference type="ARBA" id="ARBA00023163"/>
    </source>
</evidence>
<gene>
    <name evidence="6" type="ORF">XYCOK13_30550</name>
</gene>
<dbReference type="RefSeq" id="WP_213413001.1">
    <property type="nucleotide sequence ID" value="NZ_BOVK01000042.1"/>
</dbReference>
<sequence length="195" mass="22873">MARKAVEQELNRDIILNVAREQFASKGYAAVSMRSIANAMGYSHGSLYYHFKEKAELFYALVKQDFKVLLGRQKEIIAQHAGDGQTLLRVMMSEFLKFGLQNRNQYEIMFLLKDADLQRYSRTEQAQVFELFSAAVAELLRERGEEDIQRKLYTLPWSLFMSLHGFITYCIRFNQCYEEVEKLAREHVDFLCRSI</sequence>
<keyword evidence="7" id="KW-1185">Reference proteome</keyword>
<dbReference type="Proteomes" id="UP000677918">
    <property type="component" value="Unassembled WGS sequence"/>
</dbReference>
<keyword evidence="2 4" id="KW-0238">DNA-binding</keyword>
<dbReference type="PROSITE" id="PS50977">
    <property type="entry name" value="HTH_TETR_2"/>
    <property type="match status" value="1"/>
</dbReference>